<evidence type="ECO:0000256" key="4">
    <source>
        <dbReference type="PIRSR" id="PIRSR000102-3"/>
    </source>
</evidence>
<dbReference type="EMBL" id="JAGTXO010000032">
    <property type="protein sequence ID" value="KAG8460540.1"/>
    <property type="molecule type" value="Genomic_DNA"/>
</dbReference>
<dbReference type="Proteomes" id="UP000751190">
    <property type="component" value="Unassembled WGS sequence"/>
</dbReference>
<dbReference type="AlphaFoldDB" id="A0A8J5XKN5"/>
<dbReference type="SUPFAM" id="SSF51735">
    <property type="entry name" value="NAD(P)-binding Rossmann-fold domains"/>
    <property type="match status" value="1"/>
</dbReference>
<evidence type="ECO:0000259" key="7">
    <source>
        <dbReference type="Pfam" id="PF02866"/>
    </source>
</evidence>
<feature type="domain" description="Lactate/malate dehydrogenase N-terminal" evidence="6">
    <location>
        <begin position="4"/>
        <end position="141"/>
    </location>
</feature>
<dbReference type="SUPFAM" id="SSF56327">
    <property type="entry name" value="LDH C-terminal domain-like"/>
    <property type="match status" value="1"/>
</dbReference>
<evidence type="ECO:0000313" key="9">
    <source>
        <dbReference type="Proteomes" id="UP000751190"/>
    </source>
</evidence>
<dbReference type="PIRSF" id="PIRSF000102">
    <property type="entry name" value="Lac_mal_DH"/>
    <property type="match status" value="1"/>
</dbReference>
<dbReference type="Pfam" id="PF00056">
    <property type="entry name" value="Ldh_1_N"/>
    <property type="match status" value="1"/>
</dbReference>
<reference evidence="8" key="1">
    <citation type="submission" date="2021-05" db="EMBL/GenBank/DDBJ databases">
        <title>The genome of the haptophyte Pavlova lutheri (Diacronema luteri, Pavlovales) - a model for lipid biosynthesis in eukaryotic algae.</title>
        <authorList>
            <person name="Hulatt C.J."/>
            <person name="Posewitz M.C."/>
        </authorList>
    </citation>
    <scope>NUCLEOTIDE SEQUENCE</scope>
    <source>
        <strain evidence="8">NIVA-4/92</strain>
    </source>
</reference>
<feature type="binding site" evidence="4">
    <location>
        <begin position="9"/>
        <end position="14"/>
    </location>
    <ligand>
        <name>NAD(+)</name>
        <dbReference type="ChEBI" id="CHEBI:57540"/>
    </ligand>
</feature>
<accession>A0A8J5XKN5</accession>
<feature type="binding site" evidence="4">
    <location>
        <position position="94"/>
    </location>
    <ligand>
        <name>NAD(+)</name>
        <dbReference type="ChEBI" id="CHEBI:57540"/>
    </ligand>
</feature>
<keyword evidence="1 5" id="KW-0560">Oxidoreductase</keyword>
<feature type="active site" description="Proton acceptor" evidence="3">
    <location>
        <position position="174"/>
    </location>
</feature>
<dbReference type="Pfam" id="PF02866">
    <property type="entry name" value="Ldh_1_C"/>
    <property type="match status" value="1"/>
</dbReference>
<evidence type="ECO:0008006" key="10">
    <source>
        <dbReference type="Google" id="ProtNLM"/>
    </source>
</evidence>
<evidence type="ECO:0000256" key="5">
    <source>
        <dbReference type="RuleBase" id="RU003369"/>
    </source>
</evidence>
<dbReference type="GO" id="GO:0004459">
    <property type="term" value="F:L-lactate dehydrogenase (NAD+) activity"/>
    <property type="evidence" value="ECO:0007669"/>
    <property type="project" value="TreeGrafter"/>
</dbReference>
<name>A0A8J5XKN5_DIALT</name>
<dbReference type="GO" id="GO:0006089">
    <property type="term" value="P:lactate metabolic process"/>
    <property type="evidence" value="ECO:0007669"/>
    <property type="project" value="TreeGrafter"/>
</dbReference>
<feature type="domain" description="Lactate/malate dehydrogenase C-terminal" evidence="7">
    <location>
        <begin position="144"/>
        <end position="302"/>
    </location>
</feature>
<evidence type="ECO:0000259" key="6">
    <source>
        <dbReference type="Pfam" id="PF00056"/>
    </source>
</evidence>
<proteinExistence type="inferred from homology"/>
<evidence type="ECO:0000256" key="3">
    <source>
        <dbReference type="PIRSR" id="PIRSR000102-1"/>
    </source>
</evidence>
<keyword evidence="2 4" id="KW-0520">NAD</keyword>
<dbReference type="InterPro" id="IPR015955">
    <property type="entry name" value="Lactate_DH/Glyco_Ohase_4_C"/>
</dbReference>
<dbReference type="PANTHER" id="PTHR43128">
    <property type="entry name" value="L-2-HYDROXYCARBOXYLATE DEHYDROGENASE (NAD(P)(+))"/>
    <property type="match status" value="1"/>
</dbReference>
<dbReference type="OrthoDB" id="5405561at2759"/>
<keyword evidence="9" id="KW-1185">Reference proteome</keyword>
<feature type="binding site" evidence="4">
    <location>
        <position position="34"/>
    </location>
    <ligand>
        <name>NAD(+)</name>
        <dbReference type="ChEBI" id="CHEBI:57540"/>
    </ligand>
</feature>
<dbReference type="InterPro" id="IPR022383">
    <property type="entry name" value="Lactate/malate_DH_C"/>
</dbReference>
<sequence length="307" mass="32925">MPSKVTIIGCGAVGEAIANALVISDEITDLVLSDVVKDKLRGMVLDFQHGQAFHATRVVEAVDWADTANSDVVIITAGVRQREGESRRDLMGRNKSIMEHIVPPMAQHSPNAIVIVVANPCDFMTQLVHKMSGFAEGRVFGSGTFLDSSRLRLELSKKIGVAPESINAYVLGEHGDASVVAVHTATVGCTLLTELVSKEAISESHKAVIGAAGEVIKLRGYTATAIGMAVGKIVEAIVRDKLEIIPLSCPAKGRCGIEHDIYMSLPCIVDRNGVRPWHTVLPPEECKHLQQTAAIMHEASKEVLGLE</sequence>
<comment type="caution">
    <text evidence="8">The sequence shown here is derived from an EMBL/GenBank/DDBJ whole genome shotgun (WGS) entry which is preliminary data.</text>
</comment>
<dbReference type="PANTHER" id="PTHR43128:SF16">
    <property type="entry name" value="L-LACTATE DEHYDROGENASE"/>
    <property type="match status" value="1"/>
</dbReference>
<dbReference type="InterPro" id="IPR001557">
    <property type="entry name" value="L-lactate/malate_DH"/>
</dbReference>
<dbReference type="InterPro" id="IPR036291">
    <property type="entry name" value="NAD(P)-bd_dom_sf"/>
</dbReference>
<dbReference type="PRINTS" id="PR00086">
    <property type="entry name" value="LLDHDRGNASE"/>
</dbReference>
<dbReference type="Gene3D" id="3.90.110.10">
    <property type="entry name" value="Lactate dehydrogenase/glycoside hydrolase, family 4, C-terminal"/>
    <property type="match status" value="1"/>
</dbReference>
<evidence type="ECO:0000313" key="8">
    <source>
        <dbReference type="EMBL" id="KAG8460540.1"/>
    </source>
</evidence>
<evidence type="ECO:0000256" key="2">
    <source>
        <dbReference type="ARBA" id="ARBA00023027"/>
    </source>
</evidence>
<protein>
    <recommendedName>
        <fullName evidence="10">L-lactate dehydrogenase</fullName>
    </recommendedName>
</protein>
<feature type="binding site" evidence="4">
    <location>
        <begin position="117"/>
        <end position="119"/>
    </location>
    <ligand>
        <name>NAD(+)</name>
        <dbReference type="ChEBI" id="CHEBI:57540"/>
    </ligand>
</feature>
<gene>
    <name evidence="8" type="ORF">KFE25_013190</name>
</gene>
<organism evidence="8 9">
    <name type="scientific">Diacronema lutheri</name>
    <name type="common">Unicellular marine alga</name>
    <name type="synonym">Monochrysis lutheri</name>
    <dbReference type="NCBI Taxonomy" id="2081491"/>
    <lineage>
        <taxon>Eukaryota</taxon>
        <taxon>Haptista</taxon>
        <taxon>Haptophyta</taxon>
        <taxon>Pavlovophyceae</taxon>
        <taxon>Pavlovales</taxon>
        <taxon>Pavlovaceae</taxon>
        <taxon>Diacronema</taxon>
    </lineage>
</organism>
<dbReference type="Gene3D" id="3.40.50.720">
    <property type="entry name" value="NAD(P)-binding Rossmann-like Domain"/>
    <property type="match status" value="1"/>
</dbReference>
<comment type="similarity">
    <text evidence="5">Belongs to the LDH/MDH superfamily.</text>
</comment>
<evidence type="ECO:0000256" key="1">
    <source>
        <dbReference type="ARBA" id="ARBA00023002"/>
    </source>
</evidence>
<dbReference type="InterPro" id="IPR001236">
    <property type="entry name" value="Lactate/malate_DH_N"/>
</dbReference>
<dbReference type="OMA" id="EWDLDDY"/>